<feature type="domain" description="Cyclin N-terminal" evidence="1">
    <location>
        <begin position="3"/>
        <end position="91"/>
    </location>
</feature>
<organism evidence="2">
    <name type="scientific">Euplotes harpa</name>
    <dbReference type="NCBI Taxonomy" id="151035"/>
    <lineage>
        <taxon>Eukaryota</taxon>
        <taxon>Sar</taxon>
        <taxon>Alveolata</taxon>
        <taxon>Ciliophora</taxon>
        <taxon>Intramacronucleata</taxon>
        <taxon>Spirotrichea</taxon>
        <taxon>Hypotrichia</taxon>
        <taxon>Euplotida</taxon>
        <taxon>Euplotidae</taxon>
        <taxon>Euplotes</taxon>
    </lineage>
</organism>
<dbReference type="PANTHER" id="PTHR15615:SF108">
    <property type="entry name" value="PROTEIN CNPPD1"/>
    <property type="match status" value="1"/>
</dbReference>
<proteinExistence type="predicted"/>
<dbReference type="EMBL" id="HBII01025175">
    <property type="protein sequence ID" value="CAE0351497.1"/>
    <property type="molecule type" value="Transcribed_RNA"/>
</dbReference>
<reference evidence="2" key="1">
    <citation type="submission" date="2021-01" db="EMBL/GenBank/DDBJ databases">
        <authorList>
            <person name="Corre E."/>
            <person name="Pelletier E."/>
            <person name="Niang G."/>
            <person name="Scheremetjew M."/>
            <person name="Finn R."/>
            <person name="Kale V."/>
            <person name="Holt S."/>
            <person name="Cochrane G."/>
            <person name="Meng A."/>
            <person name="Brown T."/>
            <person name="Cohen L."/>
        </authorList>
    </citation>
    <scope>NUCLEOTIDE SEQUENCE</scope>
    <source>
        <strain evidence="2">FSP1.4</strain>
    </source>
</reference>
<gene>
    <name evidence="2" type="ORF">EHAR0213_LOCUS10411</name>
</gene>
<dbReference type="Pfam" id="PF00134">
    <property type="entry name" value="Cyclin_N"/>
    <property type="match status" value="1"/>
</dbReference>
<dbReference type="InterPro" id="IPR013922">
    <property type="entry name" value="Cyclin_PHO80-like"/>
</dbReference>
<sequence length="215" mass="24881">MNSLVKVLKVIENGKICIVSSLVIIDKLSMTGATIPPEDLNWTLMVCICLVSKLVNDNVYSNRIFAYLLNLDITEFNKLEQKVLRTLNFNVSVEEEMYNVYNEEIRKFSQTQSEALRCNLAEFRENKKKIREFKKLKHAHHSSETAAILARREKYDGDFTDIHMQKAIEEQGSFNAKAVRLHCVSKFRFESYNSFTFGKSGTPPMRSKTQPRLDE</sequence>
<accession>A0A7S3N851</accession>
<evidence type="ECO:0000313" key="2">
    <source>
        <dbReference type="EMBL" id="CAE0351497.1"/>
    </source>
</evidence>
<name>A0A7S3N851_9SPIT</name>
<dbReference type="InterPro" id="IPR006671">
    <property type="entry name" value="Cyclin_N"/>
</dbReference>
<dbReference type="PANTHER" id="PTHR15615">
    <property type="match status" value="1"/>
</dbReference>
<dbReference type="AlphaFoldDB" id="A0A7S3N851"/>
<dbReference type="Gene3D" id="1.10.472.10">
    <property type="entry name" value="Cyclin-like"/>
    <property type="match status" value="1"/>
</dbReference>
<dbReference type="GO" id="GO:0019901">
    <property type="term" value="F:protein kinase binding"/>
    <property type="evidence" value="ECO:0007669"/>
    <property type="project" value="InterPro"/>
</dbReference>
<evidence type="ECO:0000259" key="1">
    <source>
        <dbReference type="Pfam" id="PF00134"/>
    </source>
</evidence>
<dbReference type="SUPFAM" id="SSF47954">
    <property type="entry name" value="Cyclin-like"/>
    <property type="match status" value="1"/>
</dbReference>
<dbReference type="InterPro" id="IPR036915">
    <property type="entry name" value="Cyclin-like_sf"/>
</dbReference>
<protein>
    <recommendedName>
        <fullName evidence="1">Cyclin N-terminal domain-containing protein</fullName>
    </recommendedName>
</protein>